<name>A0ABQ9VUV2_SAGOE</name>
<accession>A0ABQ9VUV2</accession>
<evidence type="ECO:0000313" key="2">
    <source>
        <dbReference type="Proteomes" id="UP001266305"/>
    </source>
</evidence>
<keyword evidence="2" id="KW-1185">Reference proteome</keyword>
<dbReference type="EMBL" id="JASSZA010000005">
    <property type="protein sequence ID" value="KAK2112328.1"/>
    <property type="molecule type" value="Genomic_DNA"/>
</dbReference>
<reference evidence="1 2" key="1">
    <citation type="submission" date="2023-05" db="EMBL/GenBank/DDBJ databases">
        <title>B98-5 Cell Line De Novo Hybrid Assembly: An Optical Mapping Approach.</title>
        <authorList>
            <person name="Kananen K."/>
            <person name="Auerbach J.A."/>
            <person name="Kautto E."/>
            <person name="Blachly J.S."/>
        </authorList>
    </citation>
    <scope>NUCLEOTIDE SEQUENCE [LARGE SCALE GENOMIC DNA]</scope>
    <source>
        <strain evidence="1">B95-8</strain>
        <tissue evidence="1">Cell line</tissue>
    </source>
</reference>
<comment type="caution">
    <text evidence="1">The sequence shown here is derived from an EMBL/GenBank/DDBJ whole genome shotgun (WGS) entry which is preliminary data.</text>
</comment>
<protein>
    <submittedName>
        <fullName evidence="1">Uncharacterized protein</fullName>
    </submittedName>
</protein>
<gene>
    <name evidence="1" type="ORF">P7K49_012075</name>
</gene>
<proteinExistence type="predicted"/>
<sequence length="73" mass="8301">MSIFLVSLTDRSVYLILAKEMWPEREKLCGDKPAASVVPPSSGTRHHNWRAATILKPQGQKPKATKRQNPYLR</sequence>
<organism evidence="1 2">
    <name type="scientific">Saguinus oedipus</name>
    <name type="common">Cotton-top tamarin</name>
    <name type="synonym">Oedipomidas oedipus</name>
    <dbReference type="NCBI Taxonomy" id="9490"/>
    <lineage>
        <taxon>Eukaryota</taxon>
        <taxon>Metazoa</taxon>
        <taxon>Chordata</taxon>
        <taxon>Craniata</taxon>
        <taxon>Vertebrata</taxon>
        <taxon>Euteleostomi</taxon>
        <taxon>Mammalia</taxon>
        <taxon>Eutheria</taxon>
        <taxon>Euarchontoglires</taxon>
        <taxon>Primates</taxon>
        <taxon>Haplorrhini</taxon>
        <taxon>Platyrrhini</taxon>
        <taxon>Cebidae</taxon>
        <taxon>Callitrichinae</taxon>
        <taxon>Saguinus</taxon>
    </lineage>
</organism>
<dbReference type="Proteomes" id="UP001266305">
    <property type="component" value="Unassembled WGS sequence"/>
</dbReference>
<evidence type="ECO:0000313" key="1">
    <source>
        <dbReference type="EMBL" id="KAK2112328.1"/>
    </source>
</evidence>